<dbReference type="KEGG" id="pti:PHATRDRAFT_34943"/>
<proteinExistence type="predicted"/>
<keyword evidence="4" id="KW-1185">Reference proteome</keyword>
<dbReference type="PANTHER" id="PTHR13037:SF24">
    <property type="entry name" value="POLYCOMB PROTEIN PCL-RELATED"/>
    <property type="match status" value="1"/>
</dbReference>
<keyword evidence="1" id="KW-0945">Host-virus interaction</keyword>
<organism evidence="3 4">
    <name type="scientific">Phaeodactylum tricornutum (strain CCAP 1055/1)</name>
    <dbReference type="NCBI Taxonomy" id="556484"/>
    <lineage>
        <taxon>Eukaryota</taxon>
        <taxon>Sar</taxon>
        <taxon>Stramenopiles</taxon>
        <taxon>Ochrophyta</taxon>
        <taxon>Bacillariophyta</taxon>
        <taxon>Bacillariophyceae</taxon>
        <taxon>Bacillariophycidae</taxon>
        <taxon>Naviculales</taxon>
        <taxon>Phaeodactylaceae</taxon>
        <taxon>Phaeodactylum</taxon>
    </lineage>
</organism>
<reference evidence="4" key="2">
    <citation type="submission" date="2008-08" db="EMBL/GenBank/DDBJ databases">
        <authorList>
            <consortium name="Diatom Consortium"/>
            <person name="Grigoriev I."/>
            <person name="Grimwood J."/>
            <person name="Kuo A."/>
            <person name="Otillar R.P."/>
            <person name="Salamov A."/>
            <person name="Detter J.C."/>
            <person name="Lindquist E."/>
            <person name="Shapiro H."/>
            <person name="Lucas S."/>
            <person name="Glavina del Rio T."/>
            <person name="Pitluck S."/>
            <person name="Rokhsar D."/>
            <person name="Bowler C."/>
        </authorList>
    </citation>
    <scope>GENOME REANNOTATION</scope>
    <source>
        <strain evidence="4">CCAP 1055/1</strain>
    </source>
</reference>
<dbReference type="Proteomes" id="UP000000759">
    <property type="component" value="Chromosome 6"/>
</dbReference>
<gene>
    <name evidence="3" type="ORF">PHATRDRAFT_34943</name>
</gene>
<feature type="region of interest" description="Disordered" evidence="2">
    <location>
        <begin position="1"/>
        <end position="21"/>
    </location>
</feature>
<dbReference type="HOGENOM" id="CLU_022053_0_0_1"/>
<dbReference type="PaxDb" id="2850-Phatr34943"/>
<dbReference type="GeneID" id="7200146"/>
<feature type="compositionally biased region" description="Pro residues" evidence="2">
    <location>
        <begin position="889"/>
        <end position="911"/>
    </location>
</feature>
<protein>
    <submittedName>
        <fullName evidence="3">Uncharacterized protein</fullName>
    </submittedName>
</protein>
<accession>B7FX48</accession>
<dbReference type="InParanoid" id="B7FX48"/>
<dbReference type="eggNOG" id="ENOG502SKKF">
    <property type="taxonomic scope" value="Eukaryota"/>
</dbReference>
<evidence type="ECO:0000313" key="3">
    <source>
        <dbReference type="EMBL" id="EEC49100.1"/>
    </source>
</evidence>
<dbReference type="EMBL" id="CM000609">
    <property type="protein sequence ID" value="EEC49100.1"/>
    <property type="molecule type" value="Genomic_DNA"/>
</dbReference>
<feature type="region of interest" description="Disordered" evidence="2">
    <location>
        <begin position="888"/>
        <end position="912"/>
    </location>
</feature>
<dbReference type="OrthoDB" id="230966at2759"/>
<sequence>MSLEQLPLGKESVSVSQSDGRSGYMSHMEFVSALLRKSTVFVDQTPELRSNPTVFTPLTLPSHPSATSSVPMSTSAHFKLSDFPHKVLDPIATLTVPPTYATIKRAQRQLMTNAAAIPTLNGGGAHGHMALTLTALAYADISDVPFVIPVAPPANPPPGATQPQITENNRIHQHDADIYNLYVAVNNALRQQLLDAVPRIYVRALAHPMFEFSNVTCLDLLSPLWTKYGTIKPAELQKNFQSMYTPWNTTEPIESVFLQLDEAIAFSVDGNNPISEAAAVRAGYEVIAHSGLLPLDCKEWRKLPTAAHTLAHFQQHFSLADEDRRLTATTAKTGAIQAPRARTRPLAIATTRPPPTLSAAPPRFGPLPSPLNRKEGRLRQCLNSSVVPSPPSPHTSAIADTGCTGHYITVNCPHTHKRPASPSLAVRVPNGAVLRSSHIATLALPGFSPSACQAHIFPGLTSHPLILIGQLCDDGCTATFSATRLEIHRDTTLLLSGTRAPTTGLWHLDLTPAKPPATAHALVPNTPLADRIAFVHASLFSPAISTWCQTLDSGHLATFPELSSRQVRKHPPHSPAMVKGHLDQQCANLRSTKLPPVGSPITTEPLAAAVPDLDPPDAHDVTCTHHVFVAHQWVTGQIYTDQPGRFLTPSSAGHNDMLVLYDYDSNAIHVELMKNNPSCPPSTWTFSWHPPHLHRRNAAERAIRTFKNHFIAGLCTTNPDFPLHLWDRLLPQALITLNLLRRSRINPKLSAHAQLHGAFDYNRTPLAPPGTRVLVHVKPAVRETWAPHAVEGWYLGPALNHYCCHRVWITETRAERVADTLSWFPTRIPMPAASSTDRALAAARDLVHALQNPSPASPFAPLDATQHQALTDLANLFATVAAPADDVPAPAPVPPVRPPAPATPGPSPCPSNSPCAGPFCRSSCHGRTCPGTSEGAHSCPSTSEGAHPGHLSLSHRQPRPSPPHRTQTTGNPNPSPGASPVTEYYQSTSVGQIAVRTTADTRTYA</sequence>
<dbReference type="AlphaFoldDB" id="B7FX48"/>
<dbReference type="RefSeq" id="XP_002179277.1">
    <property type="nucleotide sequence ID" value="XM_002179241.1"/>
</dbReference>
<feature type="region of interest" description="Disordered" evidence="2">
    <location>
        <begin position="931"/>
        <end position="1005"/>
    </location>
</feature>
<dbReference type="PANTHER" id="PTHR13037">
    <property type="entry name" value="FORMIN"/>
    <property type="match status" value="1"/>
</dbReference>
<evidence type="ECO:0000313" key="4">
    <source>
        <dbReference type="Proteomes" id="UP000000759"/>
    </source>
</evidence>
<evidence type="ECO:0000256" key="2">
    <source>
        <dbReference type="SAM" id="MobiDB-lite"/>
    </source>
</evidence>
<reference evidence="3 4" key="1">
    <citation type="journal article" date="2008" name="Nature">
        <title>The Phaeodactylum genome reveals the evolutionary history of diatom genomes.</title>
        <authorList>
            <person name="Bowler C."/>
            <person name="Allen A.E."/>
            <person name="Badger J.H."/>
            <person name="Grimwood J."/>
            <person name="Jabbari K."/>
            <person name="Kuo A."/>
            <person name="Maheswari U."/>
            <person name="Martens C."/>
            <person name="Maumus F."/>
            <person name="Otillar R.P."/>
            <person name="Rayko E."/>
            <person name="Salamov A."/>
            <person name="Vandepoele K."/>
            <person name="Beszteri B."/>
            <person name="Gruber A."/>
            <person name="Heijde M."/>
            <person name="Katinka M."/>
            <person name="Mock T."/>
            <person name="Valentin K."/>
            <person name="Verret F."/>
            <person name="Berges J.A."/>
            <person name="Brownlee C."/>
            <person name="Cadoret J.P."/>
            <person name="Chiovitti A."/>
            <person name="Choi C.J."/>
            <person name="Coesel S."/>
            <person name="De Martino A."/>
            <person name="Detter J.C."/>
            <person name="Durkin C."/>
            <person name="Falciatore A."/>
            <person name="Fournet J."/>
            <person name="Haruta M."/>
            <person name="Huysman M.J."/>
            <person name="Jenkins B.D."/>
            <person name="Jiroutova K."/>
            <person name="Jorgensen R.E."/>
            <person name="Joubert Y."/>
            <person name="Kaplan A."/>
            <person name="Kroger N."/>
            <person name="Kroth P.G."/>
            <person name="La Roche J."/>
            <person name="Lindquist E."/>
            <person name="Lommer M."/>
            <person name="Martin-Jezequel V."/>
            <person name="Lopez P.J."/>
            <person name="Lucas S."/>
            <person name="Mangogna M."/>
            <person name="McGinnis K."/>
            <person name="Medlin L.K."/>
            <person name="Montsant A."/>
            <person name="Oudot-Le Secq M.P."/>
            <person name="Napoli C."/>
            <person name="Obornik M."/>
            <person name="Parker M.S."/>
            <person name="Petit J.L."/>
            <person name="Porcel B.M."/>
            <person name="Poulsen N."/>
            <person name="Robison M."/>
            <person name="Rychlewski L."/>
            <person name="Rynearson T.A."/>
            <person name="Schmutz J."/>
            <person name="Shapiro H."/>
            <person name="Siaut M."/>
            <person name="Stanley M."/>
            <person name="Sussman M.R."/>
            <person name="Taylor A.R."/>
            <person name="Vardi A."/>
            <person name="von Dassow P."/>
            <person name="Vyverman W."/>
            <person name="Willis A."/>
            <person name="Wyrwicz L.S."/>
            <person name="Rokhsar D.S."/>
            <person name="Weissenbach J."/>
            <person name="Armbrust E.V."/>
            <person name="Green B.R."/>
            <person name="Van de Peer Y."/>
            <person name="Grigoriev I.V."/>
        </authorList>
    </citation>
    <scope>NUCLEOTIDE SEQUENCE [LARGE SCALE GENOMIC DNA]</scope>
    <source>
        <strain evidence="3 4">CCAP 1055/1</strain>
    </source>
</reference>
<evidence type="ECO:0000256" key="1">
    <source>
        <dbReference type="ARBA" id="ARBA00022581"/>
    </source>
</evidence>
<name>B7FX48_PHATC</name>